<dbReference type="RefSeq" id="WP_167073320.1">
    <property type="nucleotide sequence ID" value="NZ_JAAOZC010000004.1"/>
</dbReference>
<feature type="signal peptide" evidence="1">
    <location>
        <begin position="1"/>
        <end position="24"/>
    </location>
</feature>
<dbReference type="SUPFAM" id="SSF56935">
    <property type="entry name" value="Porins"/>
    <property type="match status" value="1"/>
</dbReference>
<keyword evidence="1" id="KW-0732">Signal</keyword>
<evidence type="ECO:0000256" key="1">
    <source>
        <dbReference type="SAM" id="SignalP"/>
    </source>
</evidence>
<proteinExistence type="predicted"/>
<reference evidence="2 3" key="1">
    <citation type="submission" date="2020-03" db="EMBL/GenBank/DDBJ databases">
        <title>Genomic Encyclopedia of Type Strains, Phase III (KMG-III): the genomes of soil and plant-associated and newly described type strains.</title>
        <authorList>
            <person name="Whitman W."/>
        </authorList>
    </citation>
    <scope>NUCLEOTIDE SEQUENCE [LARGE SCALE GENOMIC DNA]</scope>
    <source>
        <strain evidence="2 3">CECT 8804</strain>
    </source>
</reference>
<dbReference type="Proteomes" id="UP000727456">
    <property type="component" value="Unassembled WGS sequence"/>
</dbReference>
<comment type="caution">
    <text evidence="2">The sequence shown here is derived from an EMBL/GenBank/DDBJ whole genome shotgun (WGS) entry which is preliminary data.</text>
</comment>
<name>A0ABX0TSK6_9SPHN</name>
<protein>
    <recommendedName>
        <fullName evidence="4">Transporter</fullName>
    </recommendedName>
</protein>
<evidence type="ECO:0000313" key="2">
    <source>
        <dbReference type="EMBL" id="NIJ08506.1"/>
    </source>
</evidence>
<feature type="chain" id="PRO_5046049940" description="Transporter" evidence="1">
    <location>
        <begin position="25"/>
        <end position="249"/>
    </location>
</feature>
<organism evidence="2 3">
    <name type="scientific">Sphingomonas vulcanisoli</name>
    <dbReference type="NCBI Taxonomy" id="1658060"/>
    <lineage>
        <taxon>Bacteria</taxon>
        <taxon>Pseudomonadati</taxon>
        <taxon>Pseudomonadota</taxon>
        <taxon>Alphaproteobacteria</taxon>
        <taxon>Sphingomonadales</taxon>
        <taxon>Sphingomonadaceae</taxon>
        <taxon>Sphingomonas</taxon>
    </lineage>
</organism>
<accession>A0ABX0TSK6</accession>
<evidence type="ECO:0000313" key="3">
    <source>
        <dbReference type="Proteomes" id="UP000727456"/>
    </source>
</evidence>
<sequence length="249" mass="26064">MSKGLILGSTVAVVMLAFGPSAQAGPPYVTDDPQPTDPGKWETYGFASGTVLRRATAGNGGFDINYGGARDLQLSAVVSLAYDHQSGAGARIGIADTELGAKYRFLHQAAGSDLPDVGLFPKIDLPTGGKRFGSGRVGFSIPLWAQKDFGPWSVFGGGGWTYNPGAGNRSYSFEGAALTRQITKRLSLGGEVYHQTADAIDTATSTGLDVGMSLQVAPKWAIIGSGGPMIQHRSAAGKYAFYLALEFHN</sequence>
<evidence type="ECO:0008006" key="4">
    <source>
        <dbReference type="Google" id="ProtNLM"/>
    </source>
</evidence>
<keyword evidence="3" id="KW-1185">Reference proteome</keyword>
<gene>
    <name evidence="2" type="ORF">FHS31_002123</name>
</gene>
<dbReference type="EMBL" id="JAAOZC010000004">
    <property type="protein sequence ID" value="NIJ08506.1"/>
    <property type="molecule type" value="Genomic_DNA"/>
</dbReference>